<sequence>MTLDGFLTALTLLVGLFALVPAVQRLRATLAAPVQGTLAMVAVLAILWLELREPALTCPSWLGGMCAWLELDGDKASIARKDAFLVVLAWALAAFAIHRFSRVRAGSVPALARLAARLIDEGRMGEALALLEPHVELFVSVSRRRGRWQRLHDQVQSFGQPDPWNFDDPPRRAMGLNWPGWASAMVRRFSALIPAQAEAEAAAIDTFRLVHHSPQLLAYMADQRPYLALPFLSAETYSRGEFSDAFLERLIASPGSALYQELEQNQNLEHPIGYALPERNRLLHFLFSDSRFAVRLGVWQPVGNYLERLLDGAETPGYIDRLNGSAKWYEREWWRDPAYVGFFFFDVMVTSALRQGVANHMWLFYFPHFAERIARVYDSSGPDIDRHAEFPTRAARLLYELVSYMTGWIKALPDLPDGSPHRTLPANRNQTGTNIPFSAATALGRTLAAILRSPRVDEEVTQTLHDVVMRMIQELPREGDLARLRQWVIEEVVHGGGGRIPQDYNAHLTVLFTNTDHVVRADIEDYAAALNAAA</sequence>
<evidence type="ECO:0000313" key="2">
    <source>
        <dbReference type="EMBL" id="SLJ91099.1"/>
    </source>
</evidence>
<feature type="transmembrane region" description="Helical" evidence="1">
    <location>
        <begin position="30"/>
        <end position="48"/>
    </location>
</feature>
<dbReference type="RefSeq" id="WP_079729769.1">
    <property type="nucleotide sequence ID" value="NZ_FVZE01000001.1"/>
</dbReference>
<reference evidence="3" key="1">
    <citation type="submission" date="2017-02" db="EMBL/GenBank/DDBJ databases">
        <authorList>
            <person name="Varghese N."/>
            <person name="Submissions S."/>
        </authorList>
    </citation>
    <scope>NUCLEOTIDE SEQUENCE [LARGE SCALE GENOMIC DNA]</scope>
    <source>
        <strain evidence="3">SM117</strain>
    </source>
</reference>
<gene>
    <name evidence="2" type="ORF">SAMN06295987_1011319</name>
</gene>
<keyword evidence="1" id="KW-0472">Membrane</keyword>
<keyword evidence="1" id="KW-1133">Transmembrane helix</keyword>
<proteinExistence type="predicted"/>
<feature type="transmembrane region" description="Helical" evidence="1">
    <location>
        <begin position="6"/>
        <end position="23"/>
    </location>
</feature>
<evidence type="ECO:0000313" key="3">
    <source>
        <dbReference type="Proteomes" id="UP000190989"/>
    </source>
</evidence>
<evidence type="ECO:0000256" key="1">
    <source>
        <dbReference type="SAM" id="Phobius"/>
    </source>
</evidence>
<dbReference type="AlphaFoldDB" id="A0A1U6H5Q1"/>
<dbReference type="EMBL" id="FVZE01000001">
    <property type="protein sequence ID" value="SLJ91099.1"/>
    <property type="molecule type" value="Genomic_DNA"/>
</dbReference>
<accession>A0A1U6H5Q1</accession>
<dbReference type="Proteomes" id="UP000190989">
    <property type="component" value="Unassembled WGS sequence"/>
</dbReference>
<organism evidence="2 3">
    <name type="scientific">Novosphingobium mathurense</name>
    <dbReference type="NCBI Taxonomy" id="428990"/>
    <lineage>
        <taxon>Bacteria</taxon>
        <taxon>Pseudomonadati</taxon>
        <taxon>Pseudomonadota</taxon>
        <taxon>Alphaproteobacteria</taxon>
        <taxon>Sphingomonadales</taxon>
        <taxon>Sphingomonadaceae</taxon>
        <taxon>Novosphingobium</taxon>
    </lineage>
</organism>
<name>A0A1U6H5Q1_9SPHN</name>
<protein>
    <submittedName>
        <fullName evidence="2">Uncharacterized protein</fullName>
    </submittedName>
</protein>
<keyword evidence="3" id="KW-1185">Reference proteome</keyword>
<keyword evidence="1" id="KW-0812">Transmembrane</keyword>